<organism evidence="3 4">
    <name type="scientific">Tetracentron sinense</name>
    <name type="common">Spur-leaf</name>
    <dbReference type="NCBI Taxonomy" id="13715"/>
    <lineage>
        <taxon>Eukaryota</taxon>
        <taxon>Viridiplantae</taxon>
        <taxon>Streptophyta</taxon>
        <taxon>Embryophyta</taxon>
        <taxon>Tracheophyta</taxon>
        <taxon>Spermatophyta</taxon>
        <taxon>Magnoliopsida</taxon>
        <taxon>Trochodendrales</taxon>
        <taxon>Trochodendraceae</taxon>
        <taxon>Tetracentron</taxon>
    </lineage>
</organism>
<name>A0A834YQY3_TETSI</name>
<feature type="region of interest" description="Disordered" evidence="1">
    <location>
        <begin position="78"/>
        <end position="105"/>
    </location>
</feature>
<feature type="compositionally biased region" description="Polar residues" evidence="1">
    <location>
        <begin position="80"/>
        <end position="96"/>
    </location>
</feature>
<gene>
    <name evidence="3" type="ORF">HHK36_023866</name>
</gene>
<feature type="compositionally biased region" description="Basic and acidic residues" evidence="1">
    <location>
        <begin position="248"/>
        <end position="258"/>
    </location>
</feature>
<evidence type="ECO:0000313" key="3">
    <source>
        <dbReference type="EMBL" id="KAF8391560.1"/>
    </source>
</evidence>
<dbReference type="OMA" id="ENQACPE"/>
<evidence type="ECO:0000313" key="4">
    <source>
        <dbReference type="Proteomes" id="UP000655225"/>
    </source>
</evidence>
<feature type="region of interest" description="Disordered" evidence="1">
    <location>
        <begin position="215"/>
        <end position="285"/>
    </location>
</feature>
<evidence type="ECO:0000259" key="2">
    <source>
        <dbReference type="Pfam" id="PF12776"/>
    </source>
</evidence>
<dbReference type="OrthoDB" id="1910926at2759"/>
<reference evidence="3 4" key="1">
    <citation type="submission" date="2020-04" db="EMBL/GenBank/DDBJ databases">
        <title>Plant Genome Project.</title>
        <authorList>
            <person name="Zhang R.-G."/>
        </authorList>
    </citation>
    <scope>NUCLEOTIDE SEQUENCE [LARGE SCALE GENOMIC DNA]</scope>
    <source>
        <strain evidence="3">YNK0</strain>
        <tissue evidence="3">Leaf</tissue>
    </source>
</reference>
<feature type="domain" description="Myb/SANT-like" evidence="2">
    <location>
        <begin position="1"/>
        <end position="39"/>
    </location>
</feature>
<comment type="caution">
    <text evidence="3">The sequence shown here is derived from an EMBL/GenBank/DDBJ whole genome shotgun (WGS) entry which is preliminary data.</text>
</comment>
<proteinExistence type="predicted"/>
<feature type="compositionally biased region" description="Polar residues" evidence="1">
    <location>
        <begin position="216"/>
        <end position="235"/>
    </location>
</feature>
<sequence>MKTIRKKYRVIKDILSASGFAWNEIWKTIECDDDVWTRYVTGMRGKSIEMLDELNIVCGVDQATGQWARDGIDSSPYVVRTSSRPMESNTTGSSHQSGKRTKRSKNIKAVNETMGVVTHTIRRLIEAIEPIHNVVNDEALVQEVEKLEEVDEATCVIALEFLNDNPTKAKTFMQFSSNERRLFFIFRHLSDYGIRRPTKSALFLQVNIVLKDRQEGSTNSCKMSQGNQETNTASPVNLPVKRKRGRPRKDLSLAHGEKTSVTPGSDVMKRSRRRKVDPTDNTNNSMVGQVVSGVLEGSFDAGYLLTVRVGNTDTVLRGVVFEPGLSVPVSLQNDVAPHVKMFKRNEIPLPVVEPQTLMHGSTPQCDQKTKPPVKLLQRNEGAIPSKVSPPVNQNQMPRIVNQVSPSKLMTGAPVALKGIAKDSSHVPQVAPPGLHQAEVKSVSSPCPPLKKLSGDINQVVQVSLQAAESQMEKKKSIDKLPMKETGLSPAEVDTNQYPLIKPQQNASELKNQSASVSEPLEHNRTAKLAEVLLENEVSTLRKGPSNDVDAPKGLKVEPKPEPPAKIMQGNESIGQAMGSELKSDELVHDTLKGPYLELNYTLGSAAPQSVVFEPTSEPGMMLQENQAFPKCDNPQDIQAELSVKISGRDETSHLNERPLNDSTQRTECVRMTYQPVEMLQREDIPSAPYDSEAEPVGKQSIFSDIA</sequence>
<dbReference type="PANTHER" id="PTHR34682">
    <property type="entry name" value="AT HOOK MOTIF-CONTAINING PROTEIN"/>
    <property type="match status" value="1"/>
</dbReference>
<dbReference type="Pfam" id="PF12776">
    <property type="entry name" value="Myb_DNA-bind_3"/>
    <property type="match status" value="1"/>
</dbReference>
<keyword evidence="4" id="KW-1185">Reference proteome</keyword>
<feature type="compositionally biased region" description="Basic and acidic residues" evidence="1">
    <location>
        <begin position="549"/>
        <end position="562"/>
    </location>
</feature>
<dbReference type="InterPro" id="IPR024752">
    <property type="entry name" value="Myb/SANT-like_dom"/>
</dbReference>
<dbReference type="Proteomes" id="UP000655225">
    <property type="component" value="Unassembled WGS sequence"/>
</dbReference>
<protein>
    <recommendedName>
        <fullName evidence="2">Myb/SANT-like domain-containing protein</fullName>
    </recommendedName>
</protein>
<dbReference type="AlphaFoldDB" id="A0A834YQY3"/>
<dbReference type="PANTHER" id="PTHR34682:SF3">
    <property type="entry name" value="AT HOOK MOTIF-CONTAINING PROTEIN"/>
    <property type="match status" value="1"/>
</dbReference>
<dbReference type="EMBL" id="JABCRI010000017">
    <property type="protein sequence ID" value="KAF8391560.1"/>
    <property type="molecule type" value="Genomic_DNA"/>
</dbReference>
<accession>A0A834YQY3</accession>
<dbReference type="InterPro" id="IPR045881">
    <property type="entry name" value="MNM1-like"/>
</dbReference>
<evidence type="ECO:0000256" key="1">
    <source>
        <dbReference type="SAM" id="MobiDB-lite"/>
    </source>
</evidence>
<feature type="region of interest" description="Disordered" evidence="1">
    <location>
        <begin position="686"/>
        <end position="706"/>
    </location>
</feature>
<feature type="region of interest" description="Disordered" evidence="1">
    <location>
        <begin position="541"/>
        <end position="564"/>
    </location>
</feature>